<proteinExistence type="predicted"/>
<name>D1QRV0_9BACT</name>
<accession>D1QRV0</accession>
<reference evidence="1 2" key="1">
    <citation type="submission" date="2009-11" db="EMBL/GenBank/DDBJ databases">
        <authorList>
            <person name="Weinstock G."/>
            <person name="Sodergren E."/>
            <person name="Clifton S."/>
            <person name="Fulton L."/>
            <person name="Fulton B."/>
            <person name="Courtney L."/>
            <person name="Fronick C."/>
            <person name="Harrison M."/>
            <person name="Strong C."/>
            <person name="Farmer C."/>
            <person name="Delahaunty K."/>
            <person name="Markovic C."/>
            <person name="Hall O."/>
            <person name="Minx P."/>
            <person name="Tomlinson C."/>
            <person name="Mitreva M."/>
            <person name="Nelson J."/>
            <person name="Hou S."/>
            <person name="Wollam A."/>
            <person name="Pepin K.H."/>
            <person name="Johnson M."/>
            <person name="Bhonagiri V."/>
            <person name="Nash W.E."/>
            <person name="Warren W."/>
            <person name="Chinwalla A."/>
            <person name="Mardis E.R."/>
            <person name="Wilson R.K."/>
        </authorList>
    </citation>
    <scope>NUCLEOTIDE SEQUENCE [LARGE SCALE GENOMIC DNA]</scope>
    <source>
        <strain evidence="1 2">F0302</strain>
    </source>
</reference>
<sequence>MFFVCGQSFLPAFILVSACKNTQKIIKGSRGKGKKAKREEG</sequence>
<protein>
    <submittedName>
        <fullName evidence="1">Uncharacterized protein</fullName>
    </submittedName>
</protein>
<dbReference type="EMBL" id="ACUZ02000031">
    <property type="protein sequence ID" value="EFB31957.1"/>
    <property type="molecule type" value="Genomic_DNA"/>
</dbReference>
<evidence type="ECO:0000313" key="1">
    <source>
        <dbReference type="EMBL" id="EFB31957.1"/>
    </source>
</evidence>
<dbReference type="STRING" id="649760.HMPREF0971_01706"/>
<dbReference type="AlphaFoldDB" id="D1QRV0"/>
<dbReference type="Proteomes" id="UP000004079">
    <property type="component" value="Unassembled WGS sequence"/>
</dbReference>
<evidence type="ECO:0000313" key="2">
    <source>
        <dbReference type="Proteomes" id="UP000004079"/>
    </source>
</evidence>
<organism evidence="1 2">
    <name type="scientific">Segatella oris F0302</name>
    <dbReference type="NCBI Taxonomy" id="649760"/>
    <lineage>
        <taxon>Bacteria</taxon>
        <taxon>Pseudomonadati</taxon>
        <taxon>Bacteroidota</taxon>
        <taxon>Bacteroidia</taxon>
        <taxon>Bacteroidales</taxon>
        <taxon>Prevotellaceae</taxon>
        <taxon>Segatella</taxon>
    </lineage>
</organism>
<dbReference type="HOGENOM" id="CLU_3274630_0_0_10"/>
<comment type="caution">
    <text evidence="1">The sequence shown here is derived from an EMBL/GenBank/DDBJ whole genome shotgun (WGS) entry which is preliminary data.</text>
</comment>
<gene>
    <name evidence="1" type="ORF">HMPREF0971_01706</name>
</gene>